<gene>
    <name evidence="2" type="ORF">FPZ54_09375</name>
</gene>
<evidence type="ECO:0000256" key="1">
    <source>
        <dbReference type="SAM" id="SignalP"/>
    </source>
</evidence>
<dbReference type="OrthoDB" id="7589509at2"/>
<keyword evidence="1" id="KW-0732">Signal</keyword>
<protein>
    <submittedName>
        <fullName evidence="2">Uncharacterized protein</fullName>
    </submittedName>
</protein>
<dbReference type="Proteomes" id="UP000318055">
    <property type="component" value="Chromosome"/>
</dbReference>
<dbReference type="EMBL" id="CP042239">
    <property type="protein sequence ID" value="QDX26209.1"/>
    <property type="molecule type" value="Genomic_DNA"/>
</dbReference>
<reference evidence="2 3" key="1">
    <citation type="submission" date="2019-07" db="EMBL/GenBank/DDBJ databases">
        <title>Sphingomonas alkalisoli sp. nov., isolated from rhizosphere soil of Suaedae salsa.</title>
        <authorList>
            <person name="Zhang H."/>
            <person name="Xu L."/>
            <person name="Zhang J.-X."/>
            <person name="Sun J.-Q."/>
        </authorList>
    </citation>
    <scope>NUCLEOTIDE SEQUENCE [LARGE SCALE GENOMIC DNA]</scope>
    <source>
        <strain evidence="2 3">XS-10</strain>
    </source>
</reference>
<sequence>MRNTVPARLVLAIAATALSALPAGAMQDKRVNLSDNMGEATPAAQAVETLALGYRLADHARSARDARAMIVAARMLASAPVDSGERLSAPDFDPAAQALFTEAATLAAGDAELRREVEGARAEESRGTICKLHCAIRNVHFVPAGTNWRVRFAARGGEPLVVGVRRDSATGMDLKIYDENDNLVCQDLSQNVTLYCRVTPIWSGPFFAVVTNHGERDVRVAMVAN</sequence>
<accession>A0A518RFL5</accession>
<feature type="chain" id="PRO_5022192474" evidence="1">
    <location>
        <begin position="26"/>
        <end position="225"/>
    </location>
</feature>
<proteinExistence type="predicted"/>
<dbReference type="KEGG" id="ssua:FPZ54_09375"/>
<evidence type="ECO:0000313" key="2">
    <source>
        <dbReference type="EMBL" id="QDX26209.1"/>
    </source>
</evidence>
<dbReference type="AlphaFoldDB" id="A0A518RFL5"/>
<dbReference type="RefSeq" id="WP_145846635.1">
    <property type="nucleotide sequence ID" value="NZ_CP042239.1"/>
</dbReference>
<feature type="signal peptide" evidence="1">
    <location>
        <begin position="1"/>
        <end position="25"/>
    </location>
</feature>
<keyword evidence="3" id="KW-1185">Reference proteome</keyword>
<organism evidence="2 3">
    <name type="scientific">Sphingomonas suaedae</name>
    <dbReference type="NCBI Taxonomy" id="2599297"/>
    <lineage>
        <taxon>Bacteria</taxon>
        <taxon>Pseudomonadati</taxon>
        <taxon>Pseudomonadota</taxon>
        <taxon>Alphaproteobacteria</taxon>
        <taxon>Sphingomonadales</taxon>
        <taxon>Sphingomonadaceae</taxon>
        <taxon>Sphingomonas</taxon>
    </lineage>
</organism>
<evidence type="ECO:0000313" key="3">
    <source>
        <dbReference type="Proteomes" id="UP000318055"/>
    </source>
</evidence>
<name>A0A518RFL5_9SPHN</name>